<reference evidence="2 3" key="1">
    <citation type="journal article" date="2016" name="ISME J.">
        <title>Chasing the elusive Euryarchaeota class WSA2: genomes reveal a uniquely fastidious methyl-reducing methanogen.</title>
        <authorList>
            <person name="Nobu M.K."/>
            <person name="Narihiro T."/>
            <person name="Kuroda K."/>
            <person name="Mei R."/>
            <person name="Liu W.T."/>
        </authorList>
    </citation>
    <scope>NUCLEOTIDE SEQUENCE [LARGE SCALE GENOMIC DNA]</scope>
    <source>
        <strain evidence="2">U1lsi0528_Bin089</strain>
    </source>
</reference>
<dbReference type="GO" id="GO:0008218">
    <property type="term" value="P:bioluminescence"/>
    <property type="evidence" value="ECO:0007669"/>
    <property type="project" value="InterPro"/>
</dbReference>
<organism evidence="2 3">
    <name type="scientific">Candidatus Methanofastidiosum methylothiophilum</name>
    <dbReference type="NCBI Taxonomy" id="1705564"/>
    <lineage>
        <taxon>Archaea</taxon>
        <taxon>Methanobacteriati</taxon>
        <taxon>Methanobacteriota</taxon>
        <taxon>Stenosarchaea group</taxon>
        <taxon>Candidatus Methanofastidiosia</taxon>
        <taxon>Candidatus Methanofastidiosales</taxon>
        <taxon>Candidatus Methanofastidiosaceae</taxon>
        <taxon>Candidatus Methanofastidiosum</taxon>
    </lineage>
</organism>
<dbReference type="GO" id="GO:0003995">
    <property type="term" value="F:acyl-CoA dehydrogenase activity"/>
    <property type="evidence" value="ECO:0007669"/>
    <property type="project" value="InterPro"/>
</dbReference>
<protein>
    <submittedName>
        <fullName evidence="2">Acyl-CoA reductase (LuxC)</fullName>
    </submittedName>
</protein>
<dbReference type="EMBL" id="LNGD01000087">
    <property type="protein sequence ID" value="KYC50138.1"/>
    <property type="molecule type" value="Genomic_DNA"/>
</dbReference>
<dbReference type="InterPro" id="IPR008670">
    <property type="entry name" value="CoA_reduct_LuxC"/>
</dbReference>
<name>A0A150IZ51_9EURY</name>
<comment type="caution">
    <text evidence="2">The sequence shown here is derived from an EMBL/GenBank/DDBJ whole genome shotgun (WGS) entry which is preliminary data.</text>
</comment>
<evidence type="ECO:0000313" key="2">
    <source>
        <dbReference type="EMBL" id="KYC50138.1"/>
    </source>
</evidence>
<gene>
    <name evidence="2" type="ORF">AMQ74_01306</name>
</gene>
<proteinExistence type="predicted"/>
<evidence type="ECO:0000313" key="3">
    <source>
        <dbReference type="Proteomes" id="UP000075578"/>
    </source>
</evidence>
<evidence type="ECO:0000256" key="1">
    <source>
        <dbReference type="ARBA" id="ARBA00022857"/>
    </source>
</evidence>
<keyword evidence="1" id="KW-0521">NADP</keyword>
<dbReference type="Pfam" id="PF05893">
    <property type="entry name" value="LuxC"/>
    <property type="match status" value="1"/>
</dbReference>
<sequence length="521" mass="58686">MSKLKGYYLPKSLKSVEKQMDFTERNVSDYTILVPTINKENIKDIVTGLKENRKKYLAEMPLTEIANAYGNVSKAWADNNYKKKKISLELLPQLTNLSPELIEFYQFRSIYKIDEQTINFLSNLNMPPEVFKQFTPIEGANTFVRAYAGFRDKIALKRITQYDKELELVTYITPSNVPGFIESLGIFIASIVKASGLIKTPSVQPLFAPLYAESVAEQNEKIGETIAVVPWAGGDESIEDIIFKNSNVVSVVSSTQTAMSVKNRIDELNRNGYSIKGCYHGGKFGVELIAREMANRDVAGLAALDGIGYEGYMCGSPAFGFFVEEGGELSPLEFAEVLADELEKLSRSIPQTNFFRKLREVKIGEILSRPEFDGGQRIFPSSEHNFAVIYESNFNLNPIGQNRLIRVFGVKSLEEVIEKMKPWKEYLQTAGVAIGNNRVQKLAEQMGKIGFSNIRIAGTVALPRLGEAWDGYYPIYEFFIPDSIHWTSINTVNFENEIKELTKIKNEVISQGVFNPNLQLR</sequence>
<dbReference type="Proteomes" id="UP000075578">
    <property type="component" value="Unassembled WGS sequence"/>
</dbReference>
<dbReference type="AlphaFoldDB" id="A0A150IZ51"/>
<accession>A0A150IZ51</accession>